<feature type="coiled-coil region" evidence="1">
    <location>
        <begin position="543"/>
        <end position="601"/>
    </location>
</feature>
<comment type="caution">
    <text evidence="4">The sequence shown here is derived from an EMBL/GenBank/DDBJ whole genome shotgun (WGS) entry which is preliminary data.</text>
</comment>
<dbReference type="EMBL" id="CAJVRL010000070">
    <property type="protein sequence ID" value="CAG8956479.1"/>
    <property type="molecule type" value="Genomic_DNA"/>
</dbReference>
<accession>A0A9N9PK07</accession>
<feature type="compositionally biased region" description="Low complexity" evidence="2">
    <location>
        <begin position="708"/>
        <end position="725"/>
    </location>
</feature>
<organism evidence="4 5">
    <name type="scientific">Hymenoscyphus fraxineus</name>
    <dbReference type="NCBI Taxonomy" id="746836"/>
    <lineage>
        <taxon>Eukaryota</taxon>
        <taxon>Fungi</taxon>
        <taxon>Dikarya</taxon>
        <taxon>Ascomycota</taxon>
        <taxon>Pezizomycotina</taxon>
        <taxon>Leotiomycetes</taxon>
        <taxon>Helotiales</taxon>
        <taxon>Helotiaceae</taxon>
        <taxon>Hymenoscyphus</taxon>
    </lineage>
</organism>
<evidence type="ECO:0000256" key="3">
    <source>
        <dbReference type="SAM" id="SignalP"/>
    </source>
</evidence>
<feature type="region of interest" description="Disordered" evidence="2">
    <location>
        <begin position="1179"/>
        <end position="1219"/>
    </location>
</feature>
<feature type="chain" id="PRO_5040366719" evidence="3">
    <location>
        <begin position="22"/>
        <end position="1906"/>
    </location>
</feature>
<feature type="region of interest" description="Disordered" evidence="2">
    <location>
        <begin position="1113"/>
        <end position="1147"/>
    </location>
</feature>
<evidence type="ECO:0000256" key="2">
    <source>
        <dbReference type="SAM" id="MobiDB-lite"/>
    </source>
</evidence>
<name>A0A9N9PK07_9HELO</name>
<proteinExistence type="predicted"/>
<sequence length="1906" mass="211998">MHFINVSTGLLLLNAFLSTTAIPIQPQAAVLEVRTLPVNTDGSQARLAELQEMKTIRQGPQAQANGIALPEYWDGEIARVSKLLEITRGLKTKRDPQVRTSSSVTLLKEELAEIRRLKEQSEKAGAKAVLPPSYWDHQWNQLNRLLQLVEGAKTSKPKTQRELEARAAPAAISLEALLVQLKQAQIRSEQELSWPPPTYWGREIKNVEQQIALQKSPKAMAPQQGHLEARGVLFESHIVALKNFYNAQRKQLSKIHIAVLEEKLGRLKYKDELRKKGKLASFKTNTWDRRSTAKRKKEIKAMEEKIKAQKASYEQNWPSSPQPHKPDLEARGPPPGMAEQVARLKEQFYFGTHSANRLSVSHFEKEIETLKAKAARLESGGTSSVSDGKTLKNTYIRIHMAEKGLAKARANGPPQKRDLEARAPVSGLPRPTGLRHHLWEGRNKYSVLVFETQIHELKLKVAKLHAKATLGPLGRREKLYLHFMQHRIYLAEMGLANARKWEQRIHKRDLQARGAALPGSAMYRQRLMADYRAGLISAHRVAIGLLEHAIQKLKIKLAQQQGEPKPSWRQRTTLKFTRNRIEKAEKDLKKLKEKEETLLTKIYSRDLEARAAPVPLPGTAASSGRLGEQLHAETSIARATAIELFESEIVRLNTQIARLQSKPNPSYFDEVSLMFRRAQLYTVQMAIARVRAPAPSSPRGPLSPNAPSSPRGPFSPNGPSSPNGPLHKRDLEARGPPVPGALYAGTKTPYMAALDLLEGEVRRFKGQAAIIENKAAPSWFERQRLRYWNYRAGSTEKSLEQLRAKGSSSAHKQDLEAQGLHKRDLEVRAWAPSPDQAARLATAIKSLDASAEKLAASRHGVPPSIASPLNSLEEALTKLRTSLHSLPTNAGGKDAALPPVGKPGKPQKRDLEARGPPLSPDQAARLAASMGNLGASLRKLRTSLQNLQTKIGSKNAALQPVSKPALPHKRDLEARAPPPQLSRDQAARLAASMGNLGASLRKLRTSLQNLQTKIGSKNTALQPVSKPALPQKRDLEARAPPPKLSPDQAARLATSMESLAASLHKLQASLLELQTKVKAGSKNAAPQPVSKNTYQKSPLLPPHKRDLEARVAAPQPVSKNTYQKSPLLPPHKRDLEARGPPPKLSPDQAARLATSMESLAASLHKLQASLLELQTKVKAGSKNAAPQPVSKNTYQKSPLLPPHKRDLEARGPPPKLSPDQAARLATSMESLAASLHKLQASLLELQTKVKAGSKNAAPQPVSKNTYQKSPLLPPHKRDLEARAPPPPQNVLGSLRAVQKAALNIEINMLKEKIESSKNYLARAQLSPPPKFGLDRNPARAELRGYERALAKHEETLAKMDKPRAPPTRKRGLEARAPPTKAQKEAAKKRIQSLFDDVSAGFDKVEIGWIRISLTNDRARVSELERELIPSKAEKSELKTLKKDITQKEKMIKKLEQKLEKKLEKKRPQKPKRGLEARALTTPAEVNGATKNLHMALDRMSATLIELKIAVLDFSLFKNRAIVSRLQSDLQNKKTLSSDDRWKLVTLSKDIETQEKTLAILRKKQPQNTKRALGRKTPPLHVLEEKLAKAMIELAQIRAQARLPGASKETRERLIAATFRTKLKQATISRLRANPHKRSLDKKTQQLERLQMLEQKHNQAKIEVAEMRAKAQLPGASSETRHLASIMNFGLWLQKAKISRLRTKAKVEVSTSKPHKRSLEQRALPLRKTDLKIHLMDLQSMRLTSFNRGQMNAVEEFDNEITKIKWLLNGWIKVPVPKGLIPPKAAKAPRPPKLSAAEKGKAKVEVSTSKPHKRSLEERALPLRKTDLKIHLMDLQSMRLTSFNRGQMNAVEEFDNEITKIKWLLNGWIKVPVPKGLIPPKAAKPPRPPKLSAAEKGKAKVEASRSG</sequence>
<feature type="region of interest" description="Disordered" evidence="2">
    <location>
        <begin position="692"/>
        <end position="742"/>
    </location>
</feature>
<feature type="coiled-coil region" evidence="1">
    <location>
        <begin position="1543"/>
        <end position="1599"/>
    </location>
</feature>
<evidence type="ECO:0000313" key="5">
    <source>
        <dbReference type="Proteomes" id="UP000696280"/>
    </source>
</evidence>
<protein>
    <submittedName>
        <fullName evidence="4">Uncharacterized protein</fullName>
    </submittedName>
</protein>
<feature type="region of interest" description="Disordered" evidence="2">
    <location>
        <begin position="311"/>
        <end position="334"/>
    </location>
</feature>
<feature type="coiled-coil region" evidence="1">
    <location>
        <begin position="1639"/>
        <end position="1669"/>
    </location>
</feature>
<gene>
    <name evidence="4" type="ORF">HYFRA_00003865</name>
</gene>
<feature type="region of interest" description="Disordered" evidence="2">
    <location>
        <begin position="1016"/>
        <end position="1047"/>
    </location>
</feature>
<reference evidence="4" key="1">
    <citation type="submission" date="2021-07" db="EMBL/GenBank/DDBJ databases">
        <authorList>
            <person name="Durling M."/>
        </authorList>
    </citation>
    <scope>NUCLEOTIDE SEQUENCE</scope>
</reference>
<feature type="compositionally biased region" description="Low complexity" evidence="2">
    <location>
        <begin position="1782"/>
        <end position="1794"/>
    </location>
</feature>
<feature type="signal peptide" evidence="3">
    <location>
        <begin position="1"/>
        <end position="21"/>
    </location>
</feature>
<feature type="region of interest" description="Disordered" evidence="2">
    <location>
        <begin position="1876"/>
        <end position="1906"/>
    </location>
</feature>
<dbReference type="Proteomes" id="UP000696280">
    <property type="component" value="Unassembled WGS sequence"/>
</dbReference>
<dbReference type="OrthoDB" id="10543512at2759"/>
<feature type="region of interest" description="Disordered" evidence="2">
    <location>
        <begin position="1782"/>
        <end position="1819"/>
    </location>
</feature>
<feature type="region of interest" description="Disordered" evidence="2">
    <location>
        <begin position="1251"/>
        <end position="1289"/>
    </location>
</feature>
<feature type="region of interest" description="Disordered" evidence="2">
    <location>
        <begin position="1361"/>
        <end position="1382"/>
    </location>
</feature>
<evidence type="ECO:0000256" key="1">
    <source>
        <dbReference type="SAM" id="Coils"/>
    </source>
</evidence>
<keyword evidence="5" id="KW-1185">Reference proteome</keyword>
<keyword evidence="3" id="KW-0732">Signal</keyword>
<feature type="region of interest" description="Disordered" evidence="2">
    <location>
        <begin position="1459"/>
        <end position="1478"/>
    </location>
</feature>
<feature type="compositionally biased region" description="Basic and acidic residues" evidence="2">
    <location>
        <begin position="1892"/>
        <end position="1906"/>
    </location>
</feature>
<evidence type="ECO:0000313" key="4">
    <source>
        <dbReference type="EMBL" id="CAG8956479.1"/>
    </source>
</evidence>
<keyword evidence="1" id="KW-0175">Coiled coil</keyword>
<feature type="region of interest" description="Disordered" evidence="2">
    <location>
        <begin position="884"/>
        <end position="922"/>
    </location>
</feature>
<feature type="region of interest" description="Disordered" evidence="2">
    <location>
        <begin position="1079"/>
        <end position="1101"/>
    </location>
</feature>